<dbReference type="EMBL" id="CAJNOR010006812">
    <property type="protein sequence ID" value="CAF1604051.1"/>
    <property type="molecule type" value="Genomic_DNA"/>
</dbReference>
<accession>A0A816AYZ9</accession>
<keyword evidence="1" id="KW-0812">Transmembrane</keyword>
<dbReference type="PANTHER" id="PTHR31362">
    <property type="entry name" value="GLYCOSYLTRANSFERASE STELLO1-RELATED"/>
    <property type="match status" value="1"/>
</dbReference>
<dbReference type="PANTHER" id="PTHR31362:SF0">
    <property type="entry name" value="EXOSTOSIN DOMAIN-CONTAINING PROTEIN-RELATED"/>
    <property type="match status" value="1"/>
</dbReference>
<protein>
    <submittedName>
        <fullName evidence="2">Uncharacterized protein</fullName>
    </submittedName>
</protein>
<evidence type="ECO:0000313" key="2">
    <source>
        <dbReference type="EMBL" id="CAF1604051.1"/>
    </source>
</evidence>
<dbReference type="InterPro" id="IPR005049">
    <property type="entry name" value="STL-like"/>
</dbReference>
<organism evidence="2 3">
    <name type="scientific">Adineta ricciae</name>
    <name type="common">Rotifer</name>
    <dbReference type="NCBI Taxonomy" id="249248"/>
    <lineage>
        <taxon>Eukaryota</taxon>
        <taxon>Metazoa</taxon>
        <taxon>Spiralia</taxon>
        <taxon>Gnathifera</taxon>
        <taxon>Rotifera</taxon>
        <taxon>Eurotatoria</taxon>
        <taxon>Bdelloidea</taxon>
        <taxon>Adinetida</taxon>
        <taxon>Adinetidae</taxon>
        <taxon>Adineta</taxon>
    </lineage>
</organism>
<evidence type="ECO:0000256" key="1">
    <source>
        <dbReference type="SAM" id="Phobius"/>
    </source>
</evidence>
<dbReference type="AlphaFoldDB" id="A0A816AYZ9"/>
<keyword evidence="3" id="KW-1185">Reference proteome</keyword>
<feature type="transmembrane region" description="Helical" evidence="1">
    <location>
        <begin position="21"/>
        <end position="39"/>
    </location>
</feature>
<sequence>MFKEFADSASHIVYHHYSNRKLSIILIGSVSLVCILNVFPFKTVTRAPVDVADSKTDKLQSPFSRTLAFIRLNAQRPERLRVLENYRPFFINLHYSMPQYASIINYTADGWPSGDDPYKAVSETMKVLLKNYPTAWINPFQFDQMNYKNIWLAGQASSYICGGHSVGSKWIYWNNDSLRAVQNAKKTLTKQHPNRFITDENIMCGGWTDIYYIPRRFFQDFIYLSDAFHQSRSFHEIGIPTMFNMIDLTYRSTPFHTVITHLEDCWGSCCSYGANANEINTKRCGHKIDLANDQAVKVLINLLNSEAAYLHKSTPKQSNNQSDASFQVKIIRMVLKKAERYASATMGEGLAGNTVAKVLRNIDRTLGPLGLNYWVSMEQFASAAVRVGFSRQVGIAVYHVVDFFAPIGK</sequence>
<comment type="caution">
    <text evidence="2">The sequence shown here is derived from an EMBL/GenBank/DDBJ whole genome shotgun (WGS) entry which is preliminary data.</text>
</comment>
<proteinExistence type="predicted"/>
<evidence type="ECO:0000313" key="3">
    <source>
        <dbReference type="Proteomes" id="UP000663828"/>
    </source>
</evidence>
<dbReference type="Proteomes" id="UP000663828">
    <property type="component" value="Unassembled WGS sequence"/>
</dbReference>
<name>A0A816AYZ9_ADIRI</name>
<reference evidence="2" key="1">
    <citation type="submission" date="2021-02" db="EMBL/GenBank/DDBJ databases">
        <authorList>
            <person name="Nowell W R."/>
        </authorList>
    </citation>
    <scope>NUCLEOTIDE SEQUENCE</scope>
</reference>
<keyword evidence="1" id="KW-0472">Membrane</keyword>
<gene>
    <name evidence="2" type="ORF">XAT740_LOCUS48057</name>
</gene>
<keyword evidence="1" id="KW-1133">Transmembrane helix</keyword>